<dbReference type="PANTHER" id="PTHR31143:SF2">
    <property type="entry name" value="FR47-LIKE DOMAIN-CONTAINING PROTEIN-RELATED"/>
    <property type="match status" value="1"/>
</dbReference>
<dbReference type="RefSeq" id="WP_236134063.1">
    <property type="nucleotide sequence ID" value="NZ_JAKGTH010000009.1"/>
</dbReference>
<dbReference type="CDD" id="cd04301">
    <property type="entry name" value="NAT_SF"/>
    <property type="match status" value="1"/>
</dbReference>
<dbReference type="EMBL" id="JAKGTH010000009">
    <property type="protein sequence ID" value="MCF4101913.1"/>
    <property type="molecule type" value="Genomic_DNA"/>
</dbReference>
<name>A0ABS9EK91_9FLAO</name>
<evidence type="ECO:0000259" key="1">
    <source>
        <dbReference type="PROSITE" id="PS51186"/>
    </source>
</evidence>
<proteinExistence type="predicted"/>
<accession>A0ABS9EK91</accession>
<dbReference type="SUPFAM" id="SSF55729">
    <property type="entry name" value="Acyl-CoA N-acyltransferases (Nat)"/>
    <property type="match status" value="1"/>
</dbReference>
<dbReference type="InterPro" id="IPR016181">
    <property type="entry name" value="Acyl_CoA_acyltransferase"/>
</dbReference>
<dbReference type="InterPro" id="IPR027365">
    <property type="entry name" value="GNAT_acetyltra_YdfB-like"/>
</dbReference>
<dbReference type="PANTHER" id="PTHR31143">
    <property type="match status" value="1"/>
</dbReference>
<dbReference type="Proteomes" id="UP001179363">
    <property type="component" value="Unassembled WGS sequence"/>
</dbReference>
<dbReference type="Pfam" id="PF12746">
    <property type="entry name" value="GNAT_acetyltran"/>
    <property type="match status" value="1"/>
</dbReference>
<dbReference type="InterPro" id="IPR000182">
    <property type="entry name" value="GNAT_dom"/>
</dbReference>
<evidence type="ECO:0000313" key="2">
    <source>
        <dbReference type="EMBL" id="MCF4101913.1"/>
    </source>
</evidence>
<organism evidence="2 3">
    <name type="scientific">Gillisia lutea</name>
    <dbReference type="NCBI Taxonomy" id="2909668"/>
    <lineage>
        <taxon>Bacteria</taxon>
        <taxon>Pseudomonadati</taxon>
        <taxon>Bacteroidota</taxon>
        <taxon>Flavobacteriia</taxon>
        <taxon>Flavobacteriales</taxon>
        <taxon>Flavobacteriaceae</taxon>
        <taxon>Gillisia</taxon>
    </lineage>
</organism>
<evidence type="ECO:0000313" key="3">
    <source>
        <dbReference type="Proteomes" id="UP001179363"/>
    </source>
</evidence>
<comment type="caution">
    <text evidence="2">The sequence shown here is derived from an EMBL/GenBank/DDBJ whole genome shotgun (WGS) entry which is preliminary data.</text>
</comment>
<keyword evidence="3" id="KW-1185">Reference proteome</keyword>
<gene>
    <name evidence="2" type="ORF">L1I30_09560</name>
</gene>
<dbReference type="Gene3D" id="3.40.630.30">
    <property type="match status" value="1"/>
</dbReference>
<reference evidence="2" key="1">
    <citation type="submission" date="2022-01" db="EMBL/GenBank/DDBJ databases">
        <title>Gillisia lutea sp. nov., isolated from marine plastic residues from the Malvarosa beach (Valencia, Spain).</title>
        <authorList>
            <person name="Vidal-Verdu A."/>
            <person name="Molina-Menor E."/>
            <person name="Satari L."/>
            <person name="Pascual J."/>
            <person name="Pereto J."/>
            <person name="Porcar M."/>
        </authorList>
    </citation>
    <scope>NUCLEOTIDE SEQUENCE</scope>
    <source>
        <strain evidence="2">M10.2A</strain>
    </source>
</reference>
<dbReference type="PROSITE" id="PS51186">
    <property type="entry name" value="GNAT"/>
    <property type="match status" value="1"/>
</dbReference>
<sequence>MIPLPNKDYYKALKPLEDVTFNKLFALYVVEGRIPGTIYVDNEKQPTTFYILHKYGMSLLLGATNNEKFNVAFKEYALNTARIRNNYEWLQVYPSQWNSVLNDLFKDEIIRSTDNQDNSKANIIELNSRINFKFNVNKYMEFRKKNPNENQRIVRTNKKIFNEMKGSVVPSNFWNTADEFNKKGIGFSLFSDNKLVTTAYSAFINEKELELGMETVPEYRGMGFAKHACSALIDYCLEKNLEPIWACRLENTGSYNLAIRLGFEPTESFPYYRLSN</sequence>
<feature type="domain" description="N-acetyltransferase" evidence="1">
    <location>
        <begin position="140"/>
        <end position="276"/>
    </location>
</feature>
<protein>
    <submittedName>
        <fullName evidence="2">GNAT family N-acetyltransferase</fullName>
    </submittedName>
</protein>